<evidence type="ECO:0000313" key="2">
    <source>
        <dbReference type="EMBL" id="MEW9267511.1"/>
    </source>
</evidence>
<dbReference type="EMBL" id="JBFNQN010000018">
    <property type="protein sequence ID" value="MEW9267511.1"/>
    <property type="molecule type" value="Genomic_DNA"/>
</dbReference>
<dbReference type="RefSeq" id="WP_367640886.1">
    <property type="nucleotide sequence ID" value="NZ_JBFNQN010000018.1"/>
</dbReference>
<organism evidence="2 3">
    <name type="scientific">Kineococcus endophyticus</name>
    <dbReference type="NCBI Taxonomy" id="1181883"/>
    <lineage>
        <taxon>Bacteria</taxon>
        <taxon>Bacillati</taxon>
        <taxon>Actinomycetota</taxon>
        <taxon>Actinomycetes</taxon>
        <taxon>Kineosporiales</taxon>
        <taxon>Kineosporiaceae</taxon>
        <taxon>Kineococcus</taxon>
    </lineage>
</organism>
<comment type="caution">
    <text evidence="2">The sequence shown here is derived from an EMBL/GenBank/DDBJ whole genome shotgun (WGS) entry which is preliminary data.</text>
</comment>
<evidence type="ECO:0000256" key="1">
    <source>
        <dbReference type="SAM" id="MobiDB-lite"/>
    </source>
</evidence>
<dbReference type="Proteomes" id="UP001555826">
    <property type="component" value="Unassembled WGS sequence"/>
</dbReference>
<gene>
    <name evidence="2" type="ORF">AB1207_22445</name>
</gene>
<proteinExistence type="predicted"/>
<protein>
    <submittedName>
        <fullName evidence="2">Uncharacterized protein</fullName>
    </submittedName>
</protein>
<reference evidence="2 3" key="1">
    <citation type="submission" date="2024-07" db="EMBL/GenBank/DDBJ databases">
        <authorList>
            <person name="Thanompreechachai J."/>
            <person name="Duangmal K."/>
        </authorList>
    </citation>
    <scope>NUCLEOTIDE SEQUENCE [LARGE SCALE GENOMIC DNA]</scope>
    <source>
        <strain evidence="2 3">KCTC 19886</strain>
    </source>
</reference>
<accession>A0ABV3PD06</accession>
<sequence length="153" mass="17223">MLNTVTVFTLARTTGVPLARHPRRPRPGPAGEASTALPGAAQVWARKPETHPAILDMLIPMMRNYTVRAAGPIENSPHEDYEIHTDEGRTINVPSPVGRHLIASLTARPTLALELDDEPEHDGTHRLNRWGVHGDDIDPWWHKQDDGREWRFE</sequence>
<feature type="region of interest" description="Disordered" evidence="1">
    <location>
        <begin position="16"/>
        <end position="36"/>
    </location>
</feature>
<evidence type="ECO:0000313" key="3">
    <source>
        <dbReference type="Proteomes" id="UP001555826"/>
    </source>
</evidence>
<keyword evidence="3" id="KW-1185">Reference proteome</keyword>
<name>A0ABV3PD06_9ACTN</name>